<dbReference type="PANTHER" id="PTHR43228">
    <property type="entry name" value="TWO-COMPONENT RESPONSE REGULATOR"/>
    <property type="match status" value="1"/>
</dbReference>
<dbReference type="InterPro" id="IPR011006">
    <property type="entry name" value="CheY-like_superfamily"/>
</dbReference>
<dbReference type="PROSITE" id="PS50110">
    <property type="entry name" value="RESPONSE_REGULATORY"/>
    <property type="match status" value="1"/>
</dbReference>
<evidence type="ECO:0000313" key="3">
    <source>
        <dbReference type="EMBL" id="WNG46276.1"/>
    </source>
</evidence>
<dbReference type="InterPro" id="IPR052048">
    <property type="entry name" value="ST_Response_Regulator"/>
</dbReference>
<dbReference type="PANTHER" id="PTHR43228:SF1">
    <property type="entry name" value="TWO-COMPONENT RESPONSE REGULATOR ARR22"/>
    <property type="match status" value="1"/>
</dbReference>
<feature type="modified residue" description="4-aspartylphosphate" evidence="1">
    <location>
        <position position="61"/>
    </location>
</feature>
<keyword evidence="4" id="KW-1185">Reference proteome</keyword>
<dbReference type="SUPFAM" id="SSF52172">
    <property type="entry name" value="CheY-like"/>
    <property type="match status" value="1"/>
</dbReference>
<dbReference type="Pfam" id="PF00072">
    <property type="entry name" value="Response_reg"/>
    <property type="match status" value="1"/>
</dbReference>
<dbReference type="InterPro" id="IPR001789">
    <property type="entry name" value="Sig_transdc_resp-reg_receiver"/>
</dbReference>
<name>A0ABY9WR51_9BACT</name>
<dbReference type="Proteomes" id="UP001611383">
    <property type="component" value="Chromosome"/>
</dbReference>
<dbReference type="SMART" id="SM00448">
    <property type="entry name" value="REC"/>
    <property type="match status" value="1"/>
</dbReference>
<proteinExistence type="predicted"/>
<gene>
    <name evidence="3" type="ORF">F0U60_20755</name>
</gene>
<protein>
    <submittedName>
        <fullName evidence="3">Response regulator</fullName>
    </submittedName>
</protein>
<sequence length="126" mass="13914">MGRRASDDDGRKVLVVDDDADWREFLRLCLEDLGYEAIEAANGEEALESLARQRYGVMLLDLNMPGMNGFEVLERMPRNGNTPRVVFLTGAAAQDVGSALRSGPHYYLPKGASRDQLSLLLQSLDA</sequence>
<dbReference type="RefSeq" id="WP_395822493.1">
    <property type="nucleotide sequence ID" value="NZ_CP043494.1"/>
</dbReference>
<reference evidence="3 4" key="1">
    <citation type="submission" date="2019-08" db="EMBL/GenBank/DDBJ databases">
        <title>Archangium and Cystobacter genomes.</title>
        <authorList>
            <person name="Chen I.-C.K."/>
            <person name="Wielgoss S."/>
        </authorList>
    </citation>
    <scope>NUCLEOTIDE SEQUENCE [LARGE SCALE GENOMIC DNA]</scope>
    <source>
        <strain evidence="3 4">Cbm 6</strain>
    </source>
</reference>
<evidence type="ECO:0000259" key="2">
    <source>
        <dbReference type="PROSITE" id="PS50110"/>
    </source>
</evidence>
<evidence type="ECO:0000313" key="4">
    <source>
        <dbReference type="Proteomes" id="UP001611383"/>
    </source>
</evidence>
<evidence type="ECO:0000256" key="1">
    <source>
        <dbReference type="PROSITE-ProRule" id="PRU00169"/>
    </source>
</evidence>
<keyword evidence="1" id="KW-0597">Phosphoprotein</keyword>
<organism evidence="3 4">
    <name type="scientific">Archangium minus</name>
    <dbReference type="NCBI Taxonomy" id="83450"/>
    <lineage>
        <taxon>Bacteria</taxon>
        <taxon>Pseudomonadati</taxon>
        <taxon>Myxococcota</taxon>
        <taxon>Myxococcia</taxon>
        <taxon>Myxococcales</taxon>
        <taxon>Cystobacterineae</taxon>
        <taxon>Archangiaceae</taxon>
        <taxon>Archangium</taxon>
    </lineage>
</organism>
<dbReference type="Gene3D" id="3.40.50.2300">
    <property type="match status" value="1"/>
</dbReference>
<dbReference type="EMBL" id="CP043494">
    <property type="protein sequence ID" value="WNG46276.1"/>
    <property type="molecule type" value="Genomic_DNA"/>
</dbReference>
<accession>A0ABY9WR51</accession>
<feature type="domain" description="Response regulatory" evidence="2">
    <location>
        <begin position="12"/>
        <end position="125"/>
    </location>
</feature>
<dbReference type="CDD" id="cd00156">
    <property type="entry name" value="REC"/>
    <property type="match status" value="1"/>
</dbReference>